<proteinExistence type="inferred from homology"/>
<evidence type="ECO:0000256" key="2">
    <source>
        <dbReference type="ARBA" id="ARBA00022694"/>
    </source>
</evidence>
<dbReference type="PANTHER" id="PTHR11142:SF0">
    <property type="entry name" value="TRNA PSEUDOURIDINE SYNTHASE-LIKE 1"/>
    <property type="match status" value="1"/>
</dbReference>
<keyword evidence="3 4" id="KW-0413">Isomerase</keyword>
<evidence type="ECO:0000313" key="9">
    <source>
        <dbReference type="Proteomes" id="UP000199406"/>
    </source>
</evidence>
<keyword evidence="2 4" id="KW-0819">tRNA processing</keyword>
<evidence type="ECO:0000256" key="4">
    <source>
        <dbReference type="HAMAP-Rule" id="MF_00171"/>
    </source>
</evidence>
<reference evidence="9" key="1">
    <citation type="submission" date="2016-10" db="EMBL/GenBank/DDBJ databases">
        <authorList>
            <person name="Varghese N."/>
            <person name="Submissions S."/>
        </authorList>
    </citation>
    <scope>NUCLEOTIDE SEQUENCE [LARGE SCALE GENOMIC DNA]</scope>
    <source>
        <strain evidence="9">DSM 44268</strain>
    </source>
</reference>
<dbReference type="Gene3D" id="3.30.70.580">
    <property type="entry name" value="Pseudouridine synthase I, catalytic domain, N-terminal subdomain"/>
    <property type="match status" value="1"/>
</dbReference>
<organism evidence="8 9">
    <name type="scientific">Blastococcus aurantiacus</name>
    <dbReference type="NCBI Taxonomy" id="1550231"/>
    <lineage>
        <taxon>Bacteria</taxon>
        <taxon>Bacillati</taxon>
        <taxon>Actinomycetota</taxon>
        <taxon>Actinomycetes</taxon>
        <taxon>Geodermatophilales</taxon>
        <taxon>Geodermatophilaceae</taxon>
        <taxon>Blastococcus</taxon>
    </lineage>
</organism>
<dbReference type="PANTHER" id="PTHR11142">
    <property type="entry name" value="PSEUDOURIDYLATE SYNTHASE"/>
    <property type="match status" value="1"/>
</dbReference>
<dbReference type="SUPFAM" id="SSF55120">
    <property type="entry name" value="Pseudouridine synthase"/>
    <property type="match status" value="1"/>
</dbReference>
<accession>A0A1G7PTT2</accession>
<dbReference type="AlphaFoldDB" id="A0A1G7PTT2"/>
<evidence type="ECO:0000313" key="8">
    <source>
        <dbReference type="EMBL" id="SDF89737.1"/>
    </source>
</evidence>
<name>A0A1G7PTT2_9ACTN</name>
<dbReference type="OrthoDB" id="9811823at2"/>
<keyword evidence="9" id="KW-1185">Reference proteome</keyword>
<dbReference type="InterPro" id="IPR020097">
    <property type="entry name" value="PsdUridine_synth_TruA_a/b_dom"/>
</dbReference>
<dbReference type="Pfam" id="PF01416">
    <property type="entry name" value="PseudoU_synth_1"/>
    <property type="match status" value="1"/>
</dbReference>
<comment type="similarity">
    <text evidence="1 4 5">Belongs to the tRNA pseudouridine synthase TruA family.</text>
</comment>
<dbReference type="STRING" id="1550231.SAMN05660662_3732"/>
<dbReference type="Proteomes" id="UP000199406">
    <property type="component" value="Unassembled WGS sequence"/>
</dbReference>
<evidence type="ECO:0000259" key="7">
    <source>
        <dbReference type="Pfam" id="PF01416"/>
    </source>
</evidence>
<dbReference type="NCBIfam" id="TIGR00071">
    <property type="entry name" value="hisT_truA"/>
    <property type="match status" value="1"/>
</dbReference>
<evidence type="ECO:0000256" key="1">
    <source>
        <dbReference type="ARBA" id="ARBA00009375"/>
    </source>
</evidence>
<feature type="compositionally biased region" description="Basic residues" evidence="6">
    <location>
        <begin position="1"/>
        <end position="15"/>
    </location>
</feature>
<comment type="caution">
    <text evidence="4">Lacks conserved residue(s) required for the propagation of feature annotation.</text>
</comment>
<evidence type="ECO:0000256" key="6">
    <source>
        <dbReference type="SAM" id="MobiDB-lite"/>
    </source>
</evidence>
<protein>
    <recommendedName>
        <fullName evidence="4">tRNA pseudouridine synthase A</fullName>
        <ecNumber evidence="4">5.4.99.12</ecNumber>
    </recommendedName>
    <alternativeName>
        <fullName evidence="4">tRNA pseudouridine(38-40) synthase</fullName>
    </alternativeName>
    <alternativeName>
        <fullName evidence="4">tRNA pseudouridylate synthase I</fullName>
    </alternativeName>
    <alternativeName>
        <fullName evidence="4">tRNA-uridine isomerase I</fullName>
    </alternativeName>
</protein>
<feature type="active site" description="Nucleophile" evidence="4">
    <location>
        <position position="105"/>
    </location>
</feature>
<sequence length="318" mass="34181">MRPRPRSTPRSRATRPPRACTPPAASRLPTRADAATTLNTEHPGEPVTDTGGGLVRLRLSVSYDGTALHGWARQPAQRTVQGDLEQALGTVLRTPVELTVAGRTDAGVHATGQVSHCDVPGAVWDEHRDRLVRRLRGVLPPDIAVPAVVEAHPDFDARFAALGRHYVYRLTDAVWGPPPLRRADTVAWPRTLDAGAMAAAAALLLGEHDFAAYCRRREGATTIRTLLALDVVRTGELVTISASADAFCHSMVRSLVGALTAVGEGRRTPDWPAGLLSRDERASEVPVAPAGGLTLVRVDYPPDDMLADRALLTRARRS</sequence>
<dbReference type="InterPro" id="IPR020095">
    <property type="entry name" value="PsdUridine_synth_TruA_C"/>
</dbReference>
<dbReference type="CDD" id="cd02570">
    <property type="entry name" value="PseudoU_synth_EcTruA"/>
    <property type="match status" value="1"/>
</dbReference>
<evidence type="ECO:0000256" key="5">
    <source>
        <dbReference type="RuleBase" id="RU003792"/>
    </source>
</evidence>
<dbReference type="EMBL" id="FNBT01000008">
    <property type="protein sequence ID" value="SDF89737.1"/>
    <property type="molecule type" value="Genomic_DNA"/>
</dbReference>
<dbReference type="InterPro" id="IPR020094">
    <property type="entry name" value="TruA/RsuA/RluB/E/F_N"/>
</dbReference>
<gene>
    <name evidence="4" type="primary">truA</name>
    <name evidence="8" type="ORF">SAMN05660662_3732</name>
</gene>
<dbReference type="InterPro" id="IPR001406">
    <property type="entry name" value="PsdUridine_synth_TruA"/>
</dbReference>
<dbReference type="Gene3D" id="3.30.70.660">
    <property type="entry name" value="Pseudouridine synthase I, catalytic domain, C-terminal subdomain"/>
    <property type="match status" value="1"/>
</dbReference>
<comment type="subunit">
    <text evidence="4">Homodimer.</text>
</comment>
<comment type="catalytic activity">
    <reaction evidence="4 5">
        <text>uridine(38/39/40) in tRNA = pseudouridine(38/39/40) in tRNA</text>
        <dbReference type="Rhea" id="RHEA:22376"/>
        <dbReference type="Rhea" id="RHEA-COMP:10085"/>
        <dbReference type="Rhea" id="RHEA-COMP:10087"/>
        <dbReference type="ChEBI" id="CHEBI:65314"/>
        <dbReference type="ChEBI" id="CHEBI:65315"/>
        <dbReference type="EC" id="5.4.99.12"/>
    </reaction>
</comment>
<dbReference type="GO" id="GO:0160147">
    <property type="term" value="F:tRNA pseudouridine(38-40) synthase activity"/>
    <property type="evidence" value="ECO:0007669"/>
    <property type="project" value="UniProtKB-EC"/>
</dbReference>
<dbReference type="HAMAP" id="MF_00171">
    <property type="entry name" value="TruA"/>
    <property type="match status" value="1"/>
</dbReference>
<feature type="region of interest" description="Disordered" evidence="6">
    <location>
        <begin position="1"/>
        <end position="31"/>
    </location>
</feature>
<dbReference type="EC" id="5.4.99.12" evidence="4"/>
<dbReference type="GO" id="GO:0031119">
    <property type="term" value="P:tRNA pseudouridine synthesis"/>
    <property type="evidence" value="ECO:0007669"/>
    <property type="project" value="UniProtKB-UniRule"/>
</dbReference>
<feature type="domain" description="Pseudouridine synthase I TruA alpha/beta" evidence="7">
    <location>
        <begin position="200"/>
        <end position="301"/>
    </location>
</feature>
<feature type="binding site" evidence="4">
    <location>
        <position position="166"/>
    </location>
    <ligand>
        <name>substrate</name>
    </ligand>
</feature>
<dbReference type="GO" id="GO:0003723">
    <property type="term" value="F:RNA binding"/>
    <property type="evidence" value="ECO:0007669"/>
    <property type="project" value="InterPro"/>
</dbReference>
<dbReference type="InterPro" id="IPR020103">
    <property type="entry name" value="PsdUridine_synth_cat_dom_sf"/>
</dbReference>
<comment type="function">
    <text evidence="4">Formation of pseudouridine at positions 38, 39 and 40 in the anticodon stem and loop of transfer RNAs.</text>
</comment>
<feature type="compositionally biased region" description="Low complexity" evidence="6">
    <location>
        <begin position="16"/>
        <end position="27"/>
    </location>
</feature>
<evidence type="ECO:0000256" key="3">
    <source>
        <dbReference type="ARBA" id="ARBA00023235"/>
    </source>
</evidence>
<dbReference type="FunFam" id="3.30.70.580:FF:000008">
    <property type="entry name" value="tRNA pseudouridine synthase A"/>
    <property type="match status" value="1"/>
</dbReference>
<dbReference type="FunFam" id="3.30.70.660:FF:000003">
    <property type="entry name" value="tRNA pseudouridine synthase A"/>
    <property type="match status" value="1"/>
</dbReference>